<evidence type="ECO:0000313" key="2">
    <source>
        <dbReference type="EMBL" id="QHQ60763.1"/>
    </source>
</evidence>
<dbReference type="SUPFAM" id="SSF50475">
    <property type="entry name" value="FMN-binding split barrel"/>
    <property type="match status" value="1"/>
</dbReference>
<dbReference type="AlphaFoldDB" id="A0A6P1TK04"/>
<protein>
    <submittedName>
        <fullName evidence="2">Pyridoxamine 5'-phosphate oxidase family protein</fullName>
    </submittedName>
</protein>
<dbReference type="PANTHER" id="PTHR34818:SF1">
    <property type="entry name" value="PROTEIN BLI-3"/>
    <property type="match status" value="1"/>
</dbReference>
<dbReference type="PANTHER" id="PTHR34818">
    <property type="entry name" value="PROTEIN BLI-3"/>
    <property type="match status" value="1"/>
</dbReference>
<gene>
    <name evidence="2" type="ORF">Ana3638_08250</name>
</gene>
<dbReference type="EMBL" id="CP048000">
    <property type="protein sequence ID" value="QHQ60763.1"/>
    <property type="molecule type" value="Genomic_DNA"/>
</dbReference>
<dbReference type="Pfam" id="PF16242">
    <property type="entry name" value="Pyrid_ox_like"/>
    <property type="match status" value="1"/>
</dbReference>
<name>A0A6P1TK04_9FIRM</name>
<accession>A0A6P1TK04</accession>
<dbReference type="InterPro" id="IPR052917">
    <property type="entry name" value="Stress-Dev_Protein"/>
</dbReference>
<keyword evidence="3" id="KW-1185">Reference proteome</keyword>
<dbReference type="Gene3D" id="2.30.110.10">
    <property type="entry name" value="Electron Transport, Fmn-binding Protein, Chain A"/>
    <property type="match status" value="1"/>
</dbReference>
<reference evidence="2 3" key="1">
    <citation type="submission" date="2020-01" db="EMBL/GenBank/DDBJ databases">
        <title>Genome analysis of Anaerocolumna sp. CBA3638.</title>
        <authorList>
            <person name="Kim J."/>
            <person name="Roh S.W."/>
        </authorList>
    </citation>
    <scope>NUCLEOTIDE SEQUENCE [LARGE SCALE GENOMIC DNA]</scope>
    <source>
        <strain evidence="2 3">CBA3638</strain>
    </source>
</reference>
<evidence type="ECO:0000313" key="3">
    <source>
        <dbReference type="Proteomes" id="UP000464314"/>
    </source>
</evidence>
<dbReference type="InterPro" id="IPR038725">
    <property type="entry name" value="YdaG_split_barrel_FMN-bd"/>
</dbReference>
<dbReference type="InterPro" id="IPR012349">
    <property type="entry name" value="Split_barrel_FMN-bd"/>
</dbReference>
<proteinExistence type="predicted"/>
<dbReference type="KEGG" id="anr:Ana3638_08250"/>
<dbReference type="Proteomes" id="UP000464314">
    <property type="component" value="Chromosome"/>
</dbReference>
<feature type="domain" description="General stress protein FMN-binding split barrel" evidence="1">
    <location>
        <begin position="7"/>
        <end position="131"/>
    </location>
</feature>
<evidence type="ECO:0000259" key="1">
    <source>
        <dbReference type="Pfam" id="PF16242"/>
    </source>
</evidence>
<dbReference type="RefSeq" id="WP_161837595.1">
    <property type="nucleotide sequence ID" value="NZ_CP048000.1"/>
</dbReference>
<organism evidence="2 3">
    <name type="scientific">Anaerocolumna sedimenticola</name>
    <dbReference type="NCBI Taxonomy" id="2696063"/>
    <lineage>
        <taxon>Bacteria</taxon>
        <taxon>Bacillati</taxon>
        <taxon>Bacillota</taxon>
        <taxon>Clostridia</taxon>
        <taxon>Lachnospirales</taxon>
        <taxon>Lachnospiraceae</taxon>
        <taxon>Anaerocolumna</taxon>
    </lineage>
</organism>
<sequence>MNEQVKKDILKLVEESRDVIVCSVTENGYPNAKSMFKAKQEGLKTFWFSTNVSAARTGQWLKKPNACIYFLDSENIHGLMLTGQMKVYMDNETKQAFWKPGDERYYPLGPTDPDYCMLKFTATEGNYWGQQKYLFNVDSVEE</sequence>